<protein>
    <recommendedName>
        <fullName evidence="3">AB hydrolase-1 domain-containing protein</fullName>
    </recommendedName>
</protein>
<comment type="similarity">
    <text evidence="2">Belongs to the AB hydrolase superfamily. Epoxide hydrolase family.</text>
</comment>
<dbReference type="PANTHER" id="PTHR43329">
    <property type="entry name" value="EPOXIDE HYDROLASE"/>
    <property type="match status" value="1"/>
</dbReference>
<sequence>MMGFGGTVSNAEMPTKAYPILEIMMSSRYVNMYSSQDAPKVPPAPLNVYGWKQAADNIAELAKQLGCKTIVLGGHDWGGPVVYRTCLWHPTLVSHVFSVCTPYKPSAEQFVPLPTLVAGLVPQFGYQLQFAGQDVEAAVQSEGDIRRLLSAIYGGPTPDGECIFDPRKGVDIAKLPSVGEAPLLKGEDLDYYTREFSRNGVRGGLNWYRTYQANWEDEVGLEKKTIDIPCLFVLASRDTVLTKDLSEGMEDFIPLLTRKEIDAGHFVLVEKPHEVNIALQEWLEQYGI</sequence>
<dbReference type="EMBL" id="WUBL01000011">
    <property type="protein sequence ID" value="KAF2971714.1"/>
    <property type="molecule type" value="Genomic_DNA"/>
</dbReference>
<accession>A0A7C8N2Q2</accession>
<dbReference type="Pfam" id="PF12697">
    <property type="entry name" value="Abhydrolase_6"/>
    <property type="match status" value="1"/>
</dbReference>
<proteinExistence type="inferred from homology"/>
<evidence type="ECO:0000256" key="1">
    <source>
        <dbReference type="ARBA" id="ARBA00022801"/>
    </source>
</evidence>
<dbReference type="InterPro" id="IPR000639">
    <property type="entry name" value="Epox_hydrolase-like"/>
</dbReference>
<name>A0A7C8N2Q2_9PEZI</name>
<evidence type="ECO:0000313" key="5">
    <source>
        <dbReference type="Proteomes" id="UP000481858"/>
    </source>
</evidence>
<dbReference type="AlphaFoldDB" id="A0A7C8N2Q2"/>
<dbReference type="Proteomes" id="UP000481858">
    <property type="component" value="Unassembled WGS sequence"/>
</dbReference>
<dbReference type="InterPro" id="IPR029058">
    <property type="entry name" value="AB_hydrolase_fold"/>
</dbReference>
<organism evidence="4 5">
    <name type="scientific">Xylaria multiplex</name>
    <dbReference type="NCBI Taxonomy" id="323545"/>
    <lineage>
        <taxon>Eukaryota</taxon>
        <taxon>Fungi</taxon>
        <taxon>Dikarya</taxon>
        <taxon>Ascomycota</taxon>
        <taxon>Pezizomycotina</taxon>
        <taxon>Sordariomycetes</taxon>
        <taxon>Xylariomycetidae</taxon>
        <taxon>Xylariales</taxon>
        <taxon>Xylariaceae</taxon>
        <taxon>Xylaria</taxon>
    </lineage>
</organism>
<evidence type="ECO:0000256" key="2">
    <source>
        <dbReference type="ARBA" id="ARBA00038334"/>
    </source>
</evidence>
<dbReference type="Gene3D" id="3.40.50.1820">
    <property type="entry name" value="alpha/beta hydrolase"/>
    <property type="match status" value="1"/>
</dbReference>
<comment type="caution">
    <text evidence="4">The sequence shown here is derived from an EMBL/GenBank/DDBJ whole genome shotgun (WGS) entry which is preliminary data.</text>
</comment>
<evidence type="ECO:0000313" key="4">
    <source>
        <dbReference type="EMBL" id="KAF2971714.1"/>
    </source>
</evidence>
<keyword evidence="1" id="KW-0378">Hydrolase</keyword>
<dbReference type="InterPro" id="IPR000073">
    <property type="entry name" value="AB_hydrolase_1"/>
</dbReference>
<dbReference type="OrthoDB" id="284184at2759"/>
<dbReference type="InParanoid" id="A0A7C8N2Q2"/>
<feature type="domain" description="AB hydrolase-1" evidence="3">
    <location>
        <begin position="48"/>
        <end position="276"/>
    </location>
</feature>
<dbReference type="SUPFAM" id="SSF53474">
    <property type="entry name" value="alpha/beta-Hydrolases"/>
    <property type="match status" value="1"/>
</dbReference>
<reference evidence="4 5" key="1">
    <citation type="submission" date="2019-12" db="EMBL/GenBank/DDBJ databases">
        <title>Draft genome sequence of the ascomycete Xylaria multiplex DSM 110363.</title>
        <authorList>
            <person name="Buettner E."/>
            <person name="Kellner H."/>
        </authorList>
    </citation>
    <scope>NUCLEOTIDE SEQUENCE [LARGE SCALE GENOMIC DNA]</scope>
    <source>
        <strain evidence="4 5">DSM 110363</strain>
    </source>
</reference>
<keyword evidence="5" id="KW-1185">Reference proteome</keyword>
<gene>
    <name evidence="4" type="ORF">GQX73_g1778</name>
</gene>
<dbReference type="PRINTS" id="PR00412">
    <property type="entry name" value="EPOXHYDRLASE"/>
</dbReference>
<dbReference type="GO" id="GO:0016787">
    <property type="term" value="F:hydrolase activity"/>
    <property type="evidence" value="ECO:0007669"/>
    <property type="project" value="UniProtKB-KW"/>
</dbReference>
<evidence type="ECO:0000259" key="3">
    <source>
        <dbReference type="Pfam" id="PF12697"/>
    </source>
</evidence>